<protein>
    <submittedName>
        <fullName evidence="1">Tetratricopeptide repeat protein</fullName>
    </submittedName>
</protein>
<dbReference type="Pfam" id="PF13432">
    <property type="entry name" value="TPR_16"/>
    <property type="match status" value="1"/>
</dbReference>
<comment type="caution">
    <text evidence="1">The sequence shown here is derived from an EMBL/GenBank/DDBJ whole genome shotgun (WGS) entry which is preliminary data.</text>
</comment>
<dbReference type="SUPFAM" id="SSF48452">
    <property type="entry name" value="TPR-like"/>
    <property type="match status" value="1"/>
</dbReference>
<reference evidence="1" key="1">
    <citation type="submission" date="2022-04" db="EMBL/GenBank/DDBJ databases">
        <title>Lysobacter sp. CAU 1642 isolated from sea sand.</title>
        <authorList>
            <person name="Kim W."/>
        </authorList>
    </citation>
    <scope>NUCLEOTIDE SEQUENCE</scope>
    <source>
        <strain evidence="1">CAU 1642</strain>
    </source>
</reference>
<dbReference type="Proteomes" id="UP001431449">
    <property type="component" value="Unassembled WGS sequence"/>
</dbReference>
<dbReference type="InterPro" id="IPR019734">
    <property type="entry name" value="TPR_rpt"/>
</dbReference>
<organism evidence="1 2">
    <name type="scientific">Pseudomarimonas salicorniae</name>
    <dbReference type="NCBI Taxonomy" id="2933270"/>
    <lineage>
        <taxon>Bacteria</taxon>
        <taxon>Pseudomonadati</taxon>
        <taxon>Pseudomonadota</taxon>
        <taxon>Gammaproteobacteria</taxon>
        <taxon>Lysobacterales</taxon>
        <taxon>Lysobacteraceae</taxon>
        <taxon>Pseudomarimonas</taxon>
    </lineage>
</organism>
<accession>A0ABT0GDB8</accession>
<evidence type="ECO:0000313" key="1">
    <source>
        <dbReference type="EMBL" id="MCK7592531.1"/>
    </source>
</evidence>
<dbReference type="EMBL" id="JALNMH010000001">
    <property type="protein sequence ID" value="MCK7592531.1"/>
    <property type="molecule type" value="Genomic_DNA"/>
</dbReference>
<dbReference type="InterPro" id="IPR011990">
    <property type="entry name" value="TPR-like_helical_dom_sf"/>
</dbReference>
<proteinExistence type="predicted"/>
<dbReference type="Gene3D" id="1.25.40.10">
    <property type="entry name" value="Tetratricopeptide repeat domain"/>
    <property type="match status" value="2"/>
</dbReference>
<keyword evidence="2" id="KW-1185">Reference proteome</keyword>
<evidence type="ECO:0000313" key="2">
    <source>
        <dbReference type="Proteomes" id="UP001431449"/>
    </source>
</evidence>
<sequence length="372" mass="41330">MIAFCLSIALPALAQDEVDYVELAAVLARDGEMERAEEALRNVDLDAEGVDLAKYHTVRGLVAMERQQLETAAEAFGAAFAAGETDPLIHLYRAQALFGLDRYADAIAAIEQAGEPVEGLSGAWLMRAHAEWMLDRRQAAMDTLREASGRFPSNTSFQRRQVFYLIEAGLYQEAAELGRDYLSRVEGKPEDFVAIGTALRRARSFDEALQFLEAARLAHPEDGNIGKALAQTWLEKGNAYAAAEILAIEAEREPALLAEAAELFRRAGHPMRALMLNARISDSERKLKQRVGILVELGRFEQVAGMEAALYRAGLLADEDIRYALAYAHFRGGNFEAVERHLSALKRPELFRKATELRRLMQDCADARWTCA</sequence>
<gene>
    <name evidence="1" type="ORF">M0G41_02480</name>
</gene>
<dbReference type="SMART" id="SM00028">
    <property type="entry name" value="TPR"/>
    <property type="match status" value="4"/>
</dbReference>
<name>A0ABT0GDB8_9GAMM</name>
<dbReference type="RefSeq" id="WP_248204724.1">
    <property type="nucleotide sequence ID" value="NZ_JALNMH010000001.1"/>
</dbReference>